<dbReference type="EMBL" id="BPLR01018016">
    <property type="protein sequence ID" value="GIY96170.1"/>
    <property type="molecule type" value="Genomic_DNA"/>
</dbReference>
<protein>
    <submittedName>
        <fullName evidence="1">Uncharacterized protein</fullName>
    </submittedName>
</protein>
<name>A0AAV4XPU4_CAEEX</name>
<proteinExistence type="predicted"/>
<accession>A0AAV4XPU4</accession>
<keyword evidence="2" id="KW-1185">Reference proteome</keyword>
<organism evidence="1 2">
    <name type="scientific">Caerostris extrusa</name>
    <name type="common">Bark spider</name>
    <name type="synonym">Caerostris bankana</name>
    <dbReference type="NCBI Taxonomy" id="172846"/>
    <lineage>
        <taxon>Eukaryota</taxon>
        <taxon>Metazoa</taxon>
        <taxon>Ecdysozoa</taxon>
        <taxon>Arthropoda</taxon>
        <taxon>Chelicerata</taxon>
        <taxon>Arachnida</taxon>
        <taxon>Araneae</taxon>
        <taxon>Araneomorphae</taxon>
        <taxon>Entelegynae</taxon>
        <taxon>Araneoidea</taxon>
        <taxon>Araneidae</taxon>
        <taxon>Caerostris</taxon>
    </lineage>
</organism>
<dbReference type="AlphaFoldDB" id="A0AAV4XPU4"/>
<evidence type="ECO:0000313" key="2">
    <source>
        <dbReference type="Proteomes" id="UP001054945"/>
    </source>
</evidence>
<reference evidence="1 2" key="1">
    <citation type="submission" date="2021-06" db="EMBL/GenBank/DDBJ databases">
        <title>Caerostris extrusa draft genome.</title>
        <authorList>
            <person name="Kono N."/>
            <person name="Arakawa K."/>
        </authorList>
    </citation>
    <scope>NUCLEOTIDE SEQUENCE [LARGE SCALE GENOMIC DNA]</scope>
</reference>
<dbReference type="Proteomes" id="UP001054945">
    <property type="component" value="Unassembled WGS sequence"/>
</dbReference>
<gene>
    <name evidence="1" type="ORF">CEXT_140301</name>
</gene>
<sequence length="91" mass="10649">MQKFCPRHCKTKVPHKSLSKTDINRNSKTPLPAALHIASCKNSCFFPFSHPFRTDIHRGPIAFPVFVLRDDRSTMKLRRMRIDYAYRKTSV</sequence>
<evidence type="ECO:0000313" key="1">
    <source>
        <dbReference type="EMBL" id="GIY96170.1"/>
    </source>
</evidence>
<comment type="caution">
    <text evidence="1">The sequence shown here is derived from an EMBL/GenBank/DDBJ whole genome shotgun (WGS) entry which is preliminary data.</text>
</comment>